<name>A0ABV4FBU6_BRAEL</name>
<comment type="caution">
    <text evidence="2">The sequence shown here is derived from an EMBL/GenBank/DDBJ whole genome shotgun (WGS) entry which is preliminary data.</text>
</comment>
<organism evidence="2 3">
    <name type="scientific">Bradyrhizobium elkanii</name>
    <dbReference type="NCBI Taxonomy" id="29448"/>
    <lineage>
        <taxon>Bacteria</taxon>
        <taxon>Pseudomonadati</taxon>
        <taxon>Pseudomonadota</taxon>
        <taxon>Alphaproteobacteria</taxon>
        <taxon>Hyphomicrobiales</taxon>
        <taxon>Nitrobacteraceae</taxon>
        <taxon>Bradyrhizobium</taxon>
    </lineage>
</organism>
<gene>
    <name evidence="2" type="ORF">ABIF29_007214</name>
</gene>
<dbReference type="RefSeq" id="WP_253576771.1">
    <property type="nucleotide sequence ID" value="NZ_CP126026.1"/>
</dbReference>
<proteinExistence type="predicted"/>
<dbReference type="Pfam" id="PF18734">
    <property type="entry name" value="HEPN_AbiU2"/>
    <property type="match status" value="1"/>
</dbReference>
<accession>A0ABV4FBU6</accession>
<feature type="domain" description="HEPN AbiU2-like" evidence="1">
    <location>
        <begin position="71"/>
        <end position="238"/>
    </location>
</feature>
<evidence type="ECO:0000313" key="3">
    <source>
        <dbReference type="Proteomes" id="UP001565471"/>
    </source>
</evidence>
<keyword evidence="3" id="KW-1185">Reference proteome</keyword>
<sequence length="282" mass="31991">MRRLPNDSSRSSSSDRRAPIDRVTFFNADNKTVFQIHTVPIDTDAEKYAQALVERSADEAKKANRAKMGEQLGTLFSGLWQEVAALHFHWKEYVTLFGVKPERITLLNRAAPFFFRMIQDELWESTLLSLARLTDPSNSQGNPDRSNLTLQALPALIADETLKREIEKQISEATQLTAFCRDWRNRRIAHRDLKLALNEPTKPLVEGSRAKVRDALTAVAEALNTVERHYCNSETRYDLGGPLGGAISLLYILDDGLRAQEARQKRLEEGKPLENDFVARDL</sequence>
<protein>
    <recommendedName>
        <fullName evidence="1">HEPN AbiU2-like domain-containing protein</fullName>
    </recommendedName>
</protein>
<evidence type="ECO:0000259" key="1">
    <source>
        <dbReference type="Pfam" id="PF18734"/>
    </source>
</evidence>
<evidence type="ECO:0000313" key="2">
    <source>
        <dbReference type="EMBL" id="MEY9320415.1"/>
    </source>
</evidence>
<dbReference type="Proteomes" id="UP001565471">
    <property type="component" value="Unassembled WGS sequence"/>
</dbReference>
<reference evidence="2 3" key="1">
    <citation type="submission" date="2024-07" db="EMBL/GenBank/DDBJ databases">
        <title>Genomic Encyclopedia of Type Strains, Phase V (KMG-V): Genome sequencing to study the core and pangenomes of soil and plant-associated prokaryotes.</title>
        <authorList>
            <person name="Whitman W."/>
        </authorList>
    </citation>
    <scope>NUCLEOTIDE SEQUENCE [LARGE SCALE GENOMIC DNA]</scope>
    <source>
        <strain evidence="2 3">USDA 415</strain>
    </source>
</reference>
<dbReference type="EMBL" id="JBGBZA010000002">
    <property type="protein sequence ID" value="MEY9320415.1"/>
    <property type="molecule type" value="Genomic_DNA"/>
</dbReference>
<dbReference type="InterPro" id="IPR040704">
    <property type="entry name" value="HEPN_AbiU2"/>
</dbReference>